<evidence type="ECO:0000313" key="2">
    <source>
        <dbReference type="EMBL" id="GAJ14003.1"/>
    </source>
</evidence>
<accession>X1U8Z8</accession>
<comment type="caution">
    <text evidence="2">The sequence shown here is derived from an EMBL/GenBank/DDBJ whole genome shotgun (WGS) entry which is preliminary data.</text>
</comment>
<dbReference type="AlphaFoldDB" id="X1U8Z8"/>
<organism evidence="2">
    <name type="scientific">marine sediment metagenome</name>
    <dbReference type="NCBI Taxonomy" id="412755"/>
    <lineage>
        <taxon>unclassified sequences</taxon>
        <taxon>metagenomes</taxon>
        <taxon>ecological metagenomes</taxon>
    </lineage>
</organism>
<feature type="non-terminal residue" evidence="2">
    <location>
        <position position="111"/>
    </location>
</feature>
<proteinExistence type="predicted"/>
<reference evidence="2" key="1">
    <citation type="journal article" date="2014" name="Front. Microbiol.">
        <title>High frequency of phylogenetically diverse reductive dehalogenase-homologous genes in deep subseafloor sedimentary metagenomes.</title>
        <authorList>
            <person name="Kawai M."/>
            <person name="Futagami T."/>
            <person name="Toyoda A."/>
            <person name="Takaki Y."/>
            <person name="Nishi S."/>
            <person name="Hori S."/>
            <person name="Arai W."/>
            <person name="Tsubouchi T."/>
            <person name="Morono Y."/>
            <person name="Uchiyama I."/>
            <person name="Ito T."/>
            <person name="Fujiyama A."/>
            <person name="Inagaki F."/>
            <person name="Takami H."/>
        </authorList>
    </citation>
    <scope>NUCLEOTIDE SEQUENCE</scope>
    <source>
        <strain evidence="2">Expedition CK06-06</strain>
    </source>
</reference>
<evidence type="ECO:0000259" key="1">
    <source>
        <dbReference type="Pfam" id="PF18754"/>
    </source>
</evidence>
<gene>
    <name evidence="2" type="ORF">S12H4_53201</name>
</gene>
<dbReference type="Pfam" id="PF18754">
    <property type="entry name" value="Nmad3"/>
    <property type="match status" value="1"/>
</dbReference>
<dbReference type="EMBL" id="BARW01033837">
    <property type="protein sequence ID" value="GAJ14003.1"/>
    <property type="molecule type" value="Genomic_DNA"/>
</dbReference>
<feature type="domain" description="Nucleotide modification associated" evidence="1">
    <location>
        <begin position="3"/>
        <end position="107"/>
    </location>
</feature>
<sequence length="111" mass="12857">MTWGWMQIGEVLELGIAKPKRFEWATYHPHFHRDRDVNNVVYVASRDLNLDGNTGISGAGAFSYFSVNLQLTAPTAQRPSIWRLPAWLYPTDKQKPLTYHANLERWRRIGS</sequence>
<name>X1U8Z8_9ZZZZ</name>
<protein>
    <recommendedName>
        <fullName evidence="1">Nucleotide modification associated domain-containing protein</fullName>
    </recommendedName>
</protein>
<dbReference type="InterPro" id="IPR041135">
    <property type="entry name" value="Nmad3"/>
</dbReference>